<name>A0A2J8AJX1_9CHLO</name>
<dbReference type="EMBL" id="PGGS01000004">
    <property type="protein sequence ID" value="PNH12808.1"/>
    <property type="molecule type" value="Genomic_DNA"/>
</dbReference>
<dbReference type="Proteomes" id="UP000236333">
    <property type="component" value="Unassembled WGS sequence"/>
</dbReference>
<keyword evidence="3" id="KW-1185">Reference proteome</keyword>
<feature type="region of interest" description="Disordered" evidence="1">
    <location>
        <begin position="113"/>
        <end position="187"/>
    </location>
</feature>
<organism evidence="2 3">
    <name type="scientific">Tetrabaena socialis</name>
    <dbReference type="NCBI Taxonomy" id="47790"/>
    <lineage>
        <taxon>Eukaryota</taxon>
        <taxon>Viridiplantae</taxon>
        <taxon>Chlorophyta</taxon>
        <taxon>core chlorophytes</taxon>
        <taxon>Chlorophyceae</taxon>
        <taxon>CS clade</taxon>
        <taxon>Chlamydomonadales</taxon>
        <taxon>Tetrabaenaceae</taxon>
        <taxon>Tetrabaena</taxon>
    </lineage>
</organism>
<accession>A0A2J8AJX1</accession>
<feature type="compositionally biased region" description="Pro residues" evidence="1">
    <location>
        <begin position="128"/>
        <end position="138"/>
    </location>
</feature>
<feature type="compositionally biased region" description="Low complexity" evidence="1">
    <location>
        <begin position="139"/>
        <end position="156"/>
    </location>
</feature>
<evidence type="ECO:0000256" key="1">
    <source>
        <dbReference type="SAM" id="MobiDB-lite"/>
    </source>
</evidence>
<evidence type="ECO:0000313" key="2">
    <source>
        <dbReference type="EMBL" id="PNH12808.1"/>
    </source>
</evidence>
<dbReference type="AlphaFoldDB" id="A0A2J8AJX1"/>
<gene>
    <name evidence="2" type="ORF">TSOC_000231</name>
</gene>
<reference evidence="2 3" key="1">
    <citation type="journal article" date="2017" name="Mol. Biol. Evol.">
        <title>The 4-celled Tetrabaena socialis nuclear genome reveals the essential components for genetic control of cell number at the origin of multicellularity in the volvocine lineage.</title>
        <authorList>
            <person name="Featherston J."/>
            <person name="Arakaki Y."/>
            <person name="Hanschen E.R."/>
            <person name="Ferris P.J."/>
            <person name="Michod R.E."/>
            <person name="Olson B.J.S.C."/>
            <person name="Nozaki H."/>
            <person name="Durand P.M."/>
        </authorList>
    </citation>
    <scope>NUCLEOTIDE SEQUENCE [LARGE SCALE GENOMIC DNA]</scope>
    <source>
        <strain evidence="2 3">NIES-571</strain>
    </source>
</reference>
<sequence>MPQDKFNHAERGSSDRARAGRANKGRQQQPLNRAHVLRKRMTVMADTSLHMLVKPMMSQKRMVTQLWEVASASMAEPRKLAQLLPTGTPPPAPAAALRCLACSVMCSITAPREPSGEYPPLEPNSAAVPPPPPPPLLAPPGTALAARRASGRAPGRGWDRLPADSAAGRPGELPCEGGRRGGGPQPP</sequence>
<feature type="compositionally biased region" description="Basic and acidic residues" evidence="1">
    <location>
        <begin position="1"/>
        <end position="18"/>
    </location>
</feature>
<proteinExistence type="predicted"/>
<comment type="caution">
    <text evidence="2">The sequence shown here is derived from an EMBL/GenBank/DDBJ whole genome shotgun (WGS) entry which is preliminary data.</text>
</comment>
<evidence type="ECO:0000313" key="3">
    <source>
        <dbReference type="Proteomes" id="UP000236333"/>
    </source>
</evidence>
<protein>
    <submittedName>
        <fullName evidence="2">Uncharacterized protein</fullName>
    </submittedName>
</protein>
<feature type="region of interest" description="Disordered" evidence="1">
    <location>
        <begin position="1"/>
        <end position="32"/>
    </location>
</feature>